<sequence length="115" mass="12182">MELLVACDGEATRPDLTIMLDAASGSILAGIVTVGTRNTDLVAVLARAVVPHSNRPEGVHVNRRLVSHAWIGDDDALGKNLSGFDTRSRTSFLSRSRPIGASRASRITSSMRAGL</sequence>
<organism evidence="1 2">
    <name type="scientific">Microbacterium ginsengisoli</name>
    <dbReference type="NCBI Taxonomy" id="400772"/>
    <lineage>
        <taxon>Bacteria</taxon>
        <taxon>Bacillati</taxon>
        <taxon>Actinomycetota</taxon>
        <taxon>Actinomycetes</taxon>
        <taxon>Micrococcales</taxon>
        <taxon>Microbacteriaceae</taxon>
        <taxon>Microbacterium</taxon>
    </lineage>
</organism>
<protein>
    <submittedName>
        <fullName evidence="1">Uncharacterized protein</fullName>
    </submittedName>
</protein>
<dbReference type="EMBL" id="DMNG01000172">
    <property type="protein sequence ID" value="HAN24933.1"/>
    <property type="molecule type" value="Genomic_DNA"/>
</dbReference>
<comment type="caution">
    <text evidence="1">The sequence shown here is derived from an EMBL/GenBank/DDBJ whole genome shotgun (WGS) entry which is preliminary data.</text>
</comment>
<evidence type="ECO:0000313" key="1">
    <source>
        <dbReference type="EMBL" id="HAN24933.1"/>
    </source>
</evidence>
<dbReference type="AlphaFoldDB" id="A0A3C1KEL3"/>
<evidence type="ECO:0000313" key="2">
    <source>
        <dbReference type="Proteomes" id="UP000257479"/>
    </source>
</evidence>
<dbReference type="Proteomes" id="UP000257479">
    <property type="component" value="Unassembled WGS sequence"/>
</dbReference>
<accession>A0A3C1KEL3</accession>
<reference evidence="1 2" key="1">
    <citation type="journal article" date="2018" name="Nat. Biotechnol.">
        <title>A standardized bacterial taxonomy based on genome phylogeny substantially revises the tree of life.</title>
        <authorList>
            <person name="Parks D.H."/>
            <person name="Chuvochina M."/>
            <person name="Waite D.W."/>
            <person name="Rinke C."/>
            <person name="Skarshewski A."/>
            <person name="Chaumeil P.A."/>
            <person name="Hugenholtz P."/>
        </authorList>
    </citation>
    <scope>NUCLEOTIDE SEQUENCE [LARGE SCALE GENOMIC DNA]</scope>
    <source>
        <strain evidence="1">UBA9152</strain>
    </source>
</reference>
<name>A0A3C1KEL3_9MICO</name>
<proteinExistence type="predicted"/>
<gene>
    <name evidence="1" type="ORF">DCP95_10235</name>
</gene>